<protein>
    <submittedName>
        <fullName evidence="2">Uncharacterized protein</fullName>
    </submittedName>
</protein>
<sequence>MIYNLVRKSGIPVLASLASDGASQWPCCLAVKYLEARMQATISLQYSLPIQGFDDKQTFTLLYNADNLVPGNTLVQPPPTSLPQDRLHDIARQGNAHLRMLSLTLKTPCPVWCPPSLGPMPKDGFGAAFAQFVKLASATQIYILFDWNWIHKDHCARFDHLIRHPEQLTGIPVDPSSARHFRLADWSVLGPIDDVASEAPPPYIEASKKRPRQVTTSPSPEPSLKRTLLSPTSCLVSSPTEKASVVSVFAPSPKLRSPSPITSAPDFQDAIKNTLEMLLPQMLQAILPDMLPRVLAAPCSSSPPSSLSRSSPKPKPISSLGNLLNAQATARLEAQLEKIYAQTLDHASQLHSAADDEFHELLEEQKLDVVVVKEDSIMELNRVFDDKLAEFKESTAEMVDEMEKRVELVYADVCERLDELASKKVEFSSRRGDVEKTKDSLSVTRPRDIQDRGRRAVSLPL</sequence>
<evidence type="ECO:0000313" key="2">
    <source>
        <dbReference type="EMBL" id="KAF5847796.1"/>
    </source>
</evidence>
<dbReference type="Proteomes" id="UP000624244">
    <property type="component" value="Unassembled WGS sequence"/>
</dbReference>
<evidence type="ECO:0000256" key="1">
    <source>
        <dbReference type="SAM" id="MobiDB-lite"/>
    </source>
</evidence>
<dbReference type="AlphaFoldDB" id="A0A8H5ZCM5"/>
<reference evidence="2" key="1">
    <citation type="submission" date="2019-11" db="EMBL/GenBank/DDBJ databases">
        <title>Bipolaris sorokiniana Genome sequencing.</title>
        <authorList>
            <person name="Wang H."/>
        </authorList>
    </citation>
    <scope>NUCLEOTIDE SEQUENCE</scope>
</reference>
<organism evidence="2 3">
    <name type="scientific">Cochliobolus sativus</name>
    <name type="common">Common root rot and spot blotch fungus</name>
    <name type="synonym">Bipolaris sorokiniana</name>
    <dbReference type="NCBI Taxonomy" id="45130"/>
    <lineage>
        <taxon>Eukaryota</taxon>
        <taxon>Fungi</taxon>
        <taxon>Dikarya</taxon>
        <taxon>Ascomycota</taxon>
        <taxon>Pezizomycotina</taxon>
        <taxon>Dothideomycetes</taxon>
        <taxon>Pleosporomycetidae</taxon>
        <taxon>Pleosporales</taxon>
        <taxon>Pleosporineae</taxon>
        <taxon>Pleosporaceae</taxon>
        <taxon>Bipolaris</taxon>
    </lineage>
</organism>
<feature type="region of interest" description="Disordered" evidence="1">
    <location>
        <begin position="200"/>
        <end position="228"/>
    </location>
</feature>
<name>A0A8H5ZCM5_COCSA</name>
<feature type="region of interest" description="Disordered" evidence="1">
    <location>
        <begin position="428"/>
        <end position="461"/>
    </location>
</feature>
<dbReference type="EMBL" id="WNKQ01000012">
    <property type="protein sequence ID" value="KAF5847796.1"/>
    <property type="molecule type" value="Genomic_DNA"/>
</dbReference>
<accession>A0A8H5ZCM5</accession>
<comment type="caution">
    <text evidence="2">The sequence shown here is derived from an EMBL/GenBank/DDBJ whole genome shotgun (WGS) entry which is preliminary data.</text>
</comment>
<evidence type="ECO:0000313" key="3">
    <source>
        <dbReference type="Proteomes" id="UP000624244"/>
    </source>
</evidence>
<feature type="region of interest" description="Disordered" evidence="1">
    <location>
        <begin position="298"/>
        <end position="320"/>
    </location>
</feature>
<feature type="compositionally biased region" description="Basic and acidic residues" evidence="1">
    <location>
        <begin position="428"/>
        <end position="454"/>
    </location>
</feature>
<gene>
    <name evidence="2" type="ORF">GGP41_009044</name>
</gene>
<proteinExistence type="predicted"/>
<feature type="compositionally biased region" description="Low complexity" evidence="1">
    <location>
        <begin position="298"/>
        <end position="319"/>
    </location>
</feature>